<organism evidence="2 3">
    <name type="scientific">Trichogramma kaykai</name>
    <dbReference type="NCBI Taxonomy" id="54128"/>
    <lineage>
        <taxon>Eukaryota</taxon>
        <taxon>Metazoa</taxon>
        <taxon>Ecdysozoa</taxon>
        <taxon>Arthropoda</taxon>
        <taxon>Hexapoda</taxon>
        <taxon>Insecta</taxon>
        <taxon>Pterygota</taxon>
        <taxon>Neoptera</taxon>
        <taxon>Endopterygota</taxon>
        <taxon>Hymenoptera</taxon>
        <taxon>Apocrita</taxon>
        <taxon>Proctotrupomorpha</taxon>
        <taxon>Chalcidoidea</taxon>
        <taxon>Trichogrammatidae</taxon>
        <taxon>Trichogramma</taxon>
    </lineage>
</organism>
<dbReference type="AlphaFoldDB" id="A0ABD2XT47"/>
<sequence>MQNAMNNVAYSSVETNDVVDINSAELEDEAEVFTADDMRYLELILVGNPGAVRDNNPGIPHELPADGAESTVPANESELIAPPNGGKGRGGASGRARGRSRGGGGGGDAGAKGGARGGARGRARGGAGGRGSARGGVRGTSAGRGRGRNRDPTLSAEASPISRGPGRPRQLQAVNPVDAVRYFARNILK</sequence>
<dbReference type="EMBL" id="JBJJXI010000003">
    <property type="protein sequence ID" value="KAL3407578.1"/>
    <property type="molecule type" value="Genomic_DNA"/>
</dbReference>
<feature type="region of interest" description="Disordered" evidence="1">
    <location>
        <begin position="55"/>
        <end position="173"/>
    </location>
</feature>
<keyword evidence="3" id="KW-1185">Reference proteome</keyword>
<evidence type="ECO:0000256" key="1">
    <source>
        <dbReference type="SAM" id="MobiDB-lite"/>
    </source>
</evidence>
<evidence type="ECO:0000313" key="2">
    <source>
        <dbReference type="EMBL" id="KAL3407578.1"/>
    </source>
</evidence>
<dbReference type="Proteomes" id="UP001627154">
    <property type="component" value="Unassembled WGS sequence"/>
</dbReference>
<feature type="compositionally biased region" description="Gly residues" evidence="1">
    <location>
        <begin position="101"/>
        <end position="144"/>
    </location>
</feature>
<accession>A0ABD2XT47</accession>
<comment type="caution">
    <text evidence="2">The sequence shown here is derived from an EMBL/GenBank/DDBJ whole genome shotgun (WGS) entry which is preliminary data.</text>
</comment>
<evidence type="ECO:0000313" key="3">
    <source>
        <dbReference type="Proteomes" id="UP001627154"/>
    </source>
</evidence>
<gene>
    <name evidence="2" type="ORF">TKK_000259</name>
</gene>
<protein>
    <submittedName>
        <fullName evidence="2">Uncharacterized protein</fullName>
    </submittedName>
</protein>
<name>A0ABD2XT47_9HYME</name>
<proteinExistence type="predicted"/>
<reference evidence="2 3" key="1">
    <citation type="journal article" date="2024" name="bioRxiv">
        <title>A reference genome for Trichogramma kaykai: A tiny desert-dwelling parasitoid wasp with competing sex-ratio distorters.</title>
        <authorList>
            <person name="Culotta J."/>
            <person name="Lindsey A.R."/>
        </authorList>
    </citation>
    <scope>NUCLEOTIDE SEQUENCE [LARGE SCALE GENOMIC DNA]</scope>
    <source>
        <strain evidence="2 3">KSX58</strain>
    </source>
</reference>